<dbReference type="SMART" id="SM00028">
    <property type="entry name" value="TPR"/>
    <property type="match status" value="2"/>
</dbReference>
<dbReference type="Proteomes" id="UP001500507">
    <property type="component" value="Unassembled WGS sequence"/>
</dbReference>
<reference evidence="4 5" key="1">
    <citation type="journal article" date="2019" name="Int. J. Syst. Evol. Microbiol.">
        <title>The Global Catalogue of Microorganisms (GCM) 10K type strain sequencing project: providing services to taxonomists for standard genome sequencing and annotation.</title>
        <authorList>
            <consortium name="The Broad Institute Genomics Platform"/>
            <consortium name="The Broad Institute Genome Sequencing Center for Infectious Disease"/>
            <person name="Wu L."/>
            <person name="Ma J."/>
        </authorList>
    </citation>
    <scope>NUCLEOTIDE SEQUENCE [LARGE SCALE GENOMIC DNA]</scope>
    <source>
        <strain evidence="4 5">JCM 16082</strain>
    </source>
</reference>
<keyword evidence="2" id="KW-1133">Transmembrane helix</keyword>
<proteinExistence type="predicted"/>
<accession>A0ABN1MI13</accession>
<protein>
    <submittedName>
        <fullName evidence="4">Tetratricopeptide repeat protein</fullName>
    </submittedName>
</protein>
<dbReference type="EMBL" id="BAAAFG010000015">
    <property type="protein sequence ID" value="GAA0872653.1"/>
    <property type="molecule type" value="Genomic_DNA"/>
</dbReference>
<feature type="transmembrane region" description="Helical" evidence="2">
    <location>
        <begin position="6"/>
        <end position="23"/>
    </location>
</feature>
<dbReference type="Pfam" id="PF08239">
    <property type="entry name" value="SH3_3"/>
    <property type="match status" value="1"/>
</dbReference>
<dbReference type="InterPro" id="IPR019734">
    <property type="entry name" value="TPR_rpt"/>
</dbReference>
<sequence length="258" mass="29740">MLKVKHISGFLRVGFILITSILYSQDQTSQKLFDLGNQFYAEGKYQEAAKSYQSILNEGLTSAELHYNLANTYHKLNELPESIYHYEKALQLDPSNKDIQNNLAFVKKATLDVIDDVPQIGITRFINQIAHSFSADGWAWLAVLFSFLGVTGFILYYQSTYEGKKRMFFILSMLFFLFGIFSLVFAFRTSRLNALEKYAIIFAEEVEVQNEPNRRGDQLFILHEGTKVKVLEDFDNWIQIELADGRKGWLLSDTLKVI</sequence>
<dbReference type="InterPro" id="IPR011990">
    <property type="entry name" value="TPR-like_helical_dom_sf"/>
</dbReference>
<dbReference type="Gene3D" id="2.30.30.40">
    <property type="entry name" value="SH3 Domains"/>
    <property type="match status" value="1"/>
</dbReference>
<dbReference type="Pfam" id="PF00515">
    <property type="entry name" value="TPR_1"/>
    <property type="match status" value="1"/>
</dbReference>
<comment type="caution">
    <text evidence="4">The sequence shown here is derived from an EMBL/GenBank/DDBJ whole genome shotgun (WGS) entry which is preliminary data.</text>
</comment>
<evidence type="ECO:0000256" key="2">
    <source>
        <dbReference type="SAM" id="Phobius"/>
    </source>
</evidence>
<dbReference type="SMART" id="SM00287">
    <property type="entry name" value="SH3b"/>
    <property type="match status" value="1"/>
</dbReference>
<dbReference type="SUPFAM" id="SSF48452">
    <property type="entry name" value="TPR-like"/>
    <property type="match status" value="1"/>
</dbReference>
<dbReference type="RefSeq" id="WP_343766358.1">
    <property type="nucleotide sequence ID" value="NZ_BAAAFG010000015.1"/>
</dbReference>
<gene>
    <name evidence="4" type="ORF">GCM10009117_18000</name>
</gene>
<dbReference type="PROSITE" id="PS50005">
    <property type="entry name" value="TPR"/>
    <property type="match status" value="1"/>
</dbReference>
<dbReference type="InterPro" id="IPR003646">
    <property type="entry name" value="SH3-like_bac-type"/>
</dbReference>
<dbReference type="PROSITE" id="PS50293">
    <property type="entry name" value="TPR_REGION"/>
    <property type="match status" value="1"/>
</dbReference>
<evidence type="ECO:0000256" key="1">
    <source>
        <dbReference type="PROSITE-ProRule" id="PRU00339"/>
    </source>
</evidence>
<dbReference type="PROSITE" id="PS51781">
    <property type="entry name" value="SH3B"/>
    <property type="match status" value="1"/>
</dbReference>
<keyword evidence="5" id="KW-1185">Reference proteome</keyword>
<feature type="transmembrane region" description="Helical" evidence="2">
    <location>
        <begin position="168"/>
        <end position="187"/>
    </location>
</feature>
<evidence type="ECO:0000313" key="4">
    <source>
        <dbReference type="EMBL" id="GAA0872653.1"/>
    </source>
</evidence>
<keyword evidence="1" id="KW-0802">TPR repeat</keyword>
<feature type="domain" description="SH3b" evidence="3">
    <location>
        <begin position="196"/>
        <end position="258"/>
    </location>
</feature>
<feature type="repeat" description="TPR" evidence="1">
    <location>
        <begin position="63"/>
        <end position="96"/>
    </location>
</feature>
<name>A0ABN1MI13_9FLAO</name>
<dbReference type="Gene3D" id="1.25.40.10">
    <property type="entry name" value="Tetratricopeptide repeat domain"/>
    <property type="match status" value="1"/>
</dbReference>
<keyword evidence="2" id="KW-0472">Membrane</keyword>
<evidence type="ECO:0000259" key="3">
    <source>
        <dbReference type="PROSITE" id="PS51781"/>
    </source>
</evidence>
<evidence type="ECO:0000313" key="5">
    <source>
        <dbReference type="Proteomes" id="UP001500507"/>
    </source>
</evidence>
<feature type="transmembrane region" description="Helical" evidence="2">
    <location>
        <begin position="138"/>
        <end position="156"/>
    </location>
</feature>
<organism evidence="4 5">
    <name type="scientific">Gangjinia marincola</name>
    <dbReference type="NCBI Taxonomy" id="578463"/>
    <lineage>
        <taxon>Bacteria</taxon>
        <taxon>Pseudomonadati</taxon>
        <taxon>Bacteroidota</taxon>
        <taxon>Flavobacteriia</taxon>
        <taxon>Flavobacteriales</taxon>
        <taxon>Flavobacteriaceae</taxon>
        <taxon>Gangjinia</taxon>
    </lineage>
</organism>
<keyword evidence="2" id="KW-0812">Transmembrane</keyword>